<gene>
    <name evidence="8" type="primary">LOC111008836</name>
</gene>
<evidence type="ECO:0000256" key="1">
    <source>
        <dbReference type="ARBA" id="ARBA00004496"/>
    </source>
</evidence>
<reference evidence="8" key="1">
    <citation type="submission" date="2025-08" db="UniProtKB">
        <authorList>
            <consortium name="RefSeq"/>
        </authorList>
    </citation>
    <scope>IDENTIFICATION</scope>
    <source>
        <strain evidence="8">OHB3-1</strain>
    </source>
</reference>
<dbReference type="Proteomes" id="UP000504603">
    <property type="component" value="Unplaced"/>
</dbReference>
<dbReference type="KEGG" id="mcha:111008836"/>
<dbReference type="GO" id="GO:0051083">
    <property type="term" value="P:'de novo' cotranslational protein folding"/>
    <property type="evidence" value="ECO:0007669"/>
    <property type="project" value="TreeGrafter"/>
</dbReference>
<dbReference type="PANTHER" id="PTHR15830">
    <property type="entry name" value="TELOMERE LENGTH REGULATION PROTEIN TEL2 FAMILY MEMBER"/>
    <property type="match status" value="1"/>
</dbReference>
<dbReference type="GO" id="GO:0051879">
    <property type="term" value="F:Hsp90 protein binding"/>
    <property type="evidence" value="ECO:0007669"/>
    <property type="project" value="TreeGrafter"/>
</dbReference>
<protein>
    <submittedName>
        <fullName evidence="8">Telomere length regulation protein TEL2 homolog</fullName>
    </submittedName>
</protein>
<dbReference type="InterPro" id="IPR038528">
    <property type="entry name" value="TEL2_C_sf"/>
</dbReference>
<dbReference type="Pfam" id="PF25320">
    <property type="entry name" value="TELO2_ARM"/>
    <property type="match status" value="1"/>
</dbReference>
<dbReference type="GO" id="GO:0005829">
    <property type="term" value="C:cytosol"/>
    <property type="evidence" value="ECO:0007669"/>
    <property type="project" value="TreeGrafter"/>
</dbReference>
<evidence type="ECO:0000256" key="3">
    <source>
        <dbReference type="ARBA" id="ARBA00022490"/>
    </source>
</evidence>
<feature type="domain" description="Telomere length regulation protein conserved" evidence="5">
    <location>
        <begin position="661"/>
        <end position="772"/>
    </location>
</feature>
<dbReference type="OrthoDB" id="10258062at2759"/>
<evidence type="ECO:0000259" key="6">
    <source>
        <dbReference type="Pfam" id="PF25320"/>
    </source>
</evidence>
<comment type="similarity">
    <text evidence="2">Belongs to the TEL2 family.</text>
</comment>
<evidence type="ECO:0000313" key="8">
    <source>
        <dbReference type="RefSeq" id="XP_022137363.1"/>
    </source>
</evidence>
<feature type="region of interest" description="Disordered" evidence="4">
    <location>
        <begin position="612"/>
        <end position="651"/>
    </location>
</feature>
<sequence>MGRLNQPINWSNCQFWCSSYSDSIFPSEKEFRTKFAEVEALIMADRGKSRELEAKVLEKVAEVISAMKNAKHVDQVISSLHSLAVLLFPVDASTISECVGESYRDQILSRRLPSESERHEYWNAFYDGAAFSAFSRVLLLELASSWLACFPFLAKKHLYDIFFVDGPAIEVVQNLVPCLQPNAIDGVDVKAVRSNTERLIVHVLLEKDGVLQIANKFGASSKYENFATESTIAAISKVAQIVTSISDKAQSRASNSLSSHSFFKQITGQLLSLAEVKASDYVNLDGTIMFVGETFSRICRRGSADLLLNELIPRIMKHVHDVVMSNNHSIISDVFESSPNAQFWLKIMETIKDNYAVERISEQLLHQLAAKCESDVHAYWVLWLLFHRTLRLQMSVRSIFVDKFLVWKVFPIHCLHWILQFAVLECPPDANCLKKGHSNSSLLMTVQRLVEVWSKKEFVQSATIEQQAYISAAVGLSLELMSKEELDETKNVMHSILQGVSCRLENPNQWIRKMASTVALVFSKVIDPKNPLYLDDSCTGEIIDWEFGLTTHRKGTVDCTIDAHSSSEEIKASTTLVQKEATHATKEGTGHNTKSKNKKIWEIKLADPDEIIDPASLNCGSVSENDNDDNESDMSDSASDSSLQPYDLSDDDTDLKKNLSQLVDVVGALRKSDDLEGVERALDVSEKLIRASPDELRHVASDLVRTLVQVRCSDIAVEGEEDSAEDKRQRALVALIVMCPVESLDILNKLLYSPNVDTSQRIMILDIMTDAAQELSTAKTVKPKHQSRALIATTAETQPWFLPSSKGPPGAGSWKEISGATGTLLNWSNSYERELPLKPGHVKRGKTRRWGLKSVNMQDNEMELSHNKFPGHAAAFMLPAMQGFDKKRHGVDLLNRDFIVLGKLIYMLGVCMKCASMHPEASALAPPLLDMLRSSEVCHHREAYVRRAVLFAASCILIAVHPSYIVSSLLEGNVEISEGLEWVRTWSLHVADSDPDRECYMMAVTCLQLHSEMALLTTRMLESANSTFKAKNIAFPSDLSRGIIKMPFSNAEY</sequence>
<dbReference type="PANTHER" id="PTHR15830:SF10">
    <property type="entry name" value="TELOMERE LENGTH REGULATION PROTEIN TEL2 HOMOLOG"/>
    <property type="match status" value="1"/>
</dbReference>
<comment type="subcellular location">
    <subcellularLocation>
        <location evidence="1">Cytoplasm</location>
    </subcellularLocation>
</comment>
<dbReference type="Pfam" id="PF10193">
    <property type="entry name" value="Telomere_reg-2"/>
    <property type="match status" value="1"/>
</dbReference>
<keyword evidence="7" id="KW-1185">Reference proteome</keyword>
<feature type="domain" description="TELO2 ARM repeat" evidence="6">
    <location>
        <begin position="304"/>
        <end position="545"/>
    </location>
</feature>
<dbReference type="InterPro" id="IPR019337">
    <property type="entry name" value="Telomere_length_regulation_dom"/>
</dbReference>
<name>A0A6J1CA54_MOMCH</name>
<dbReference type="GO" id="GO:0042162">
    <property type="term" value="F:telomeric DNA binding"/>
    <property type="evidence" value="ECO:0007669"/>
    <property type="project" value="TreeGrafter"/>
</dbReference>
<dbReference type="GeneID" id="111008836"/>
<evidence type="ECO:0000256" key="4">
    <source>
        <dbReference type="SAM" id="MobiDB-lite"/>
    </source>
</evidence>
<feature type="compositionally biased region" description="Acidic residues" evidence="4">
    <location>
        <begin position="625"/>
        <end position="634"/>
    </location>
</feature>
<evidence type="ECO:0000256" key="2">
    <source>
        <dbReference type="ARBA" id="ARBA00006133"/>
    </source>
</evidence>
<dbReference type="InterPro" id="IPR051970">
    <property type="entry name" value="TEL2_Regulation"/>
</dbReference>
<dbReference type="Gene3D" id="1.25.40.720">
    <property type="entry name" value="Telomere length regulation protein 2, C-terminal domain"/>
    <property type="match status" value="1"/>
</dbReference>
<accession>A0A6J1CA54</accession>
<evidence type="ECO:0000313" key="7">
    <source>
        <dbReference type="Proteomes" id="UP000504603"/>
    </source>
</evidence>
<keyword evidence="3" id="KW-0963">Cytoplasm</keyword>
<dbReference type="RefSeq" id="XP_022137363.1">
    <property type="nucleotide sequence ID" value="XM_022281671.1"/>
</dbReference>
<dbReference type="InterPro" id="IPR016024">
    <property type="entry name" value="ARM-type_fold"/>
</dbReference>
<proteinExistence type="inferred from homology"/>
<evidence type="ECO:0000259" key="5">
    <source>
        <dbReference type="Pfam" id="PF10193"/>
    </source>
</evidence>
<dbReference type="AlphaFoldDB" id="A0A6J1CA54"/>
<dbReference type="InterPro" id="IPR057348">
    <property type="entry name" value="TELO2_ARM"/>
</dbReference>
<organism evidence="7 8">
    <name type="scientific">Momordica charantia</name>
    <name type="common">Bitter gourd</name>
    <name type="synonym">Balsam pear</name>
    <dbReference type="NCBI Taxonomy" id="3673"/>
    <lineage>
        <taxon>Eukaryota</taxon>
        <taxon>Viridiplantae</taxon>
        <taxon>Streptophyta</taxon>
        <taxon>Embryophyta</taxon>
        <taxon>Tracheophyta</taxon>
        <taxon>Spermatophyta</taxon>
        <taxon>Magnoliopsida</taxon>
        <taxon>eudicotyledons</taxon>
        <taxon>Gunneridae</taxon>
        <taxon>Pentapetalae</taxon>
        <taxon>rosids</taxon>
        <taxon>fabids</taxon>
        <taxon>Cucurbitales</taxon>
        <taxon>Cucurbitaceae</taxon>
        <taxon>Momordiceae</taxon>
        <taxon>Momordica</taxon>
    </lineage>
</organism>
<dbReference type="SUPFAM" id="SSF48371">
    <property type="entry name" value="ARM repeat"/>
    <property type="match status" value="1"/>
</dbReference>